<dbReference type="GO" id="GO:0046872">
    <property type="term" value="F:metal ion binding"/>
    <property type="evidence" value="ECO:0007669"/>
    <property type="project" value="UniProtKB-KW"/>
</dbReference>
<feature type="domain" description="NodB homology" evidence="7">
    <location>
        <begin position="35"/>
        <end position="230"/>
    </location>
</feature>
<evidence type="ECO:0000256" key="2">
    <source>
        <dbReference type="ARBA" id="ARBA00022723"/>
    </source>
</evidence>
<comment type="caution">
    <text evidence="8">The sequence shown here is derived from an EMBL/GenBank/DDBJ whole genome shotgun (WGS) entry which is preliminary data.</text>
</comment>
<keyword evidence="4" id="KW-0378">Hydrolase</keyword>
<feature type="signal peptide" evidence="6">
    <location>
        <begin position="1"/>
        <end position="17"/>
    </location>
</feature>
<protein>
    <recommendedName>
        <fullName evidence="7">NodB homology domain-containing protein</fullName>
    </recommendedName>
</protein>
<sequence>MYFNSLLATLIFSSVLAVPVKREAGGIYRSCIQSKQFALTFDDGPSELTWNLATRLHEEGVQATFFINGKNWVDVEQDSVSTPEGVKSYMEVIRHYKDMGHEIGSHTYEHQVLTGASEEAIRDQMNKESDIIYKAIGERPALMRPPQGDLDSTAVKVLGDLGYSIILWDIDTKDWETHDLASEQEAYKTVFDHEPTKGHIALQHEVYAQTVDELVPWILDFVKSKGYTFVPVSQCIGANAYQ</sequence>
<dbReference type="GO" id="GO:0016810">
    <property type="term" value="F:hydrolase activity, acting on carbon-nitrogen (but not peptide) bonds"/>
    <property type="evidence" value="ECO:0007669"/>
    <property type="project" value="InterPro"/>
</dbReference>
<accession>A0A9P6XCC5</accession>
<dbReference type="Pfam" id="PF01522">
    <property type="entry name" value="Polysacc_deac_1"/>
    <property type="match status" value="1"/>
</dbReference>
<dbReference type="InterPro" id="IPR011330">
    <property type="entry name" value="Glyco_hydro/deAcase_b/a-brl"/>
</dbReference>
<dbReference type="Proteomes" id="UP000716291">
    <property type="component" value="Unassembled WGS sequence"/>
</dbReference>
<feature type="chain" id="PRO_5040500798" description="NodB homology domain-containing protein" evidence="6">
    <location>
        <begin position="18"/>
        <end position="242"/>
    </location>
</feature>
<dbReference type="GO" id="GO:0005975">
    <property type="term" value="P:carbohydrate metabolic process"/>
    <property type="evidence" value="ECO:0007669"/>
    <property type="project" value="InterPro"/>
</dbReference>
<evidence type="ECO:0000256" key="4">
    <source>
        <dbReference type="ARBA" id="ARBA00022801"/>
    </source>
</evidence>
<organism evidence="8 9">
    <name type="scientific">Rhizopus oryzae</name>
    <name type="common">Mucormycosis agent</name>
    <name type="synonym">Rhizopus arrhizus var. delemar</name>
    <dbReference type="NCBI Taxonomy" id="64495"/>
    <lineage>
        <taxon>Eukaryota</taxon>
        <taxon>Fungi</taxon>
        <taxon>Fungi incertae sedis</taxon>
        <taxon>Mucoromycota</taxon>
        <taxon>Mucoromycotina</taxon>
        <taxon>Mucoromycetes</taxon>
        <taxon>Mucorales</taxon>
        <taxon>Mucorineae</taxon>
        <taxon>Rhizopodaceae</taxon>
        <taxon>Rhizopus</taxon>
    </lineage>
</organism>
<evidence type="ECO:0000259" key="7">
    <source>
        <dbReference type="PROSITE" id="PS51677"/>
    </source>
</evidence>
<dbReference type="SUPFAM" id="SSF88713">
    <property type="entry name" value="Glycoside hydrolase/deacetylase"/>
    <property type="match status" value="1"/>
</dbReference>
<evidence type="ECO:0000313" key="8">
    <source>
        <dbReference type="EMBL" id="KAG1310080.1"/>
    </source>
</evidence>
<evidence type="ECO:0000256" key="5">
    <source>
        <dbReference type="ARBA" id="ARBA00023277"/>
    </source>
</evidence>
<keyword evidence="5" id="KW-0119">Carbohydrate metabolism</keyword>
<name>A0A9P6XCC5_RHIOR</name>
<comment type="cofactor">
    <cofactor evidence="1">
        <name>Co(2+)</name>
        <dbReference type="ChEBI" id="CHEBI:48828"/>
    </cofactor>
</comment>
<dbReference type="InterPro" id="IPR002509">
    <property type="entry name" value="NODB_dom"/>
</dbReference>
<dbReference type="EMBL" id="JAANQT010000550">
    <property type="protein sequence ID" value="KAG1310080.1"/>
    <property type="molecule type" value="Genomic_DNA"/>
</dbReference>
<gene>
    <name evidence="8" type="ORF">G6F64_004813</name>
</gene>
<proteinExistence type="predicted"/>
<evidence type="ECO:0000313" key="9">
    <source>
        <dbReference type="Proteomes" id="UP000716291"/>
    </source>
</evidence>
<keyword evidence="3 6" id="KW-0732">Signal</keyword>
<dbReference type="AlphaFoldDB" id="A0A9P6XCC5"/>
<dbReference type="PROSITE" id="PS51677">
    <property type="entry name" value="NODB"/>
    <property type="match status" value="1"/>
</dbReference>
<keyword evidence="9" id="KW-1185">Reference proteome</keyword>
<evidence type="ECO:0000256" key="1">
    <source>
        <dbReference type="ARBA" id="ARBA00001941"/>
    </source>
</evidence>
<dbReference type="Gene3D" id="3.20.20.370">
    <property type="entry name" value="Glycoside hydrolase/deacetylase"/>
    <property type="match status" value="1"/>
</dbReference>
<evidence type="ECO:0000256" key="6">
    <source>
        <dbReference type="SAM" id="SignalP"/>
    </source>
</evidence>
<evidence type="ECO:0000256" key="3">
    <source>
        <dbReference type="ARBA" id="ARBA00022729"/>
    </source>
</evidence>
<dbReference type="PANTHER" id="PTHR46471">
    <property type="entry name" value="CHITIN DEACETYLASE"/>
    <property type="match status" value="1"/>
</dbReference>
<reference evidence="8" key="1">
    <citation type="journal article" date="2020" name="Microb. Genom.">
        <title>Genetic diversity of clinical and environmental Mucorales isolates obtained from an investigation of mucormycosis cases among solid organ transplant recipients.</title>
        <authorList>
            <person name="Nguyen M.H."/>
            <person name="Kaul D."/>
            <person name="Muto C."/>
            <person name="Cheng S.J."/>
            <person name="Richter R.A."/>
            <person name="Bruno V.M."/>
            <person name="Liu G."/>
            <person name="Beyhan S."/>
            <person name="Sundermann A.J."/>
            <person name="Mounaud S."/>
            <person name="Pasculle A.W."/>
            <person name="Nierman W.C."/>
            <person name="Driscoll E."/>
            <person name="Cumbie R."/>
            <person name="Clancy C.J."/>
            <person name="Dupont C.L."/>
        </authorList>
    </citation>
    <scope>NUCLEOTIDE SEQUENCE</scope>
    <source>
        <strain evidence="8">GL11</strain>
    </source>
</reference>
<keyword evidence="2" id="KW-0479">Metal-binding</keyword>
<dbReference type="PANTHER" id="PTHR46471:SF2">
    <property type="entry name" value="CHITIN DEACETYLASE-RELATED"/>
    <property type="match status" value="1"/>
</dbReference>